<evidence type="ECO:0000313" key="1">
    <source>
        <dbReference type="EMBL" id="RAH65737.1"/>
    </source>
</evidence>
<proteinExistence type="predicted"/>
<sequence length="493" mass="57325">MSSIYGTYKGWYLPGFESDESLEHKKIEQQMDETETSASNKEAYAFKYTGQTVDKAFVGKVTQLLVGNGIPNFLFGDMMFRFFGCETDVLSINISIPDELMDEAVRVLRQAGFYDGPVEPFEVEEAQCVQEFQIRQEQQPFLAWGCRYLDDHEYHRNVGAWWLPTHVFHLNQTPGKLGHVDLSLFTHSHYFWDLPAPTLAPDEDARSSYVLSTDRRLPEPVCFGPSRHAVKMISPARLVEALILLAYRDIHVPSQITFSDWHDDLFVIFKMVSGWEWPEDDPTFDGYSQFTEAEPHGWQFSLDGQRLRMRSKVTGLDPRWLRLAAFQPLFQKYFEDLFETVLLPRESYLRTPSPENTLSEEEQRKEFAEWDKLLIENEEELAEWEKRIQEDQPAVDDAYEACDKMPDVDWEEAGERAFEAEDSAYQIRCLRAGRVMVGPGVLESRDGKVMDDFARRLAEAWLLPESPFDAFNPKIKRLEPDVPTTWTLRDEFR</sequence>
<keyword evidence="2" id="KW-1185">Reference proteome</keyword>
<dbReference type="EMBL" id="KZ824990">
    <property type="protein sequence ID" value="RAH65737.1"/>
    <property type="molecule type" value="Genomic_DNA"/>
</dbReference>
<dbReference type="Proteomes" id="UP000249661">
    <property type="component" value="Unassembled WGS sequence"/>
</dbReference>
<reference evidence="1" key="1">
    <citation type="submission" date="2018-02" db="EMBL/GenBank/DDBJ databases">
        <title>The genomes of Aspergillus section Nigri reveals drivers in fungal speciation.</title>
        <authorList>
            <consortium name="DOE Joint Genome Institute"/>
            <person name="Vesth T.C."/>
            <person name="Nybo J."/>
            <person name="Theobald S."/>
            <person name="Brandl J."/>
            <person name="Frisvad J.C."/>
            <person name="Nielsen K.F."/>
            <person name="Lyhne E.K."/>
            <person name="Kogle M.E."/>
            <person name="Kuo A."/>
            <person name="Riley R."/>
            <person name="Clum A."/>
            <person name="Nolan M."/>
            <person name="Lipzen A."/>
            <person name="Salamov A."/>
            <person name="Henrissat B."/>
            <person name="Wiebenga A."/>
            <person name="De vries R.P."/>
            <person name="Grigoriev I.V."/>
            <person name="Mortensen U.H."/>
            <person name="Andersen M.R."/>
            <person name="Baker S.E."/>
        </authorList>
    </citation>
    <scope>NUCLEOTIDE SEQUENCE</scope>
    <source>
        <strain evidence="1">CBS 121060</strain>
    </source>
</reference>
<evidence type="ECO:0000313" key="2">
    <source>
        <dbReference type="Proteomes" id="UP000249661"/>
    </source>
</evidence>
<protein>
    <submittedName>
        <fullName evidence="1">Uncharacterized protein</fullName>
    </submittedName>
</protein>
<accession>A0ACD1GWP2</accession>
<name>A0ACD1GWP2_9EURO</name>
<organism evidence="1 2">
    <name type="scientific">Aspergillus aculeatinus CBS 121060</name>
    <dbReference type="NCBI Taxonomy" id="1448322"/>
    <lineage>
        <taxon>Eukaryota</taxon>
        <taxon>Fungi</taxon>
        <taxon>Dikarya</taxon>
        <taxon>Ascomycota</taxon>
        <taxon>Pezizomycotina</taxon>
        <taxon>Eurotiomycetes</taxon>
        <taxon>Eurotiomycetidae</taxon>
        <taxon>Eurotiales</taxon>
        <taxon>Aspergillaceae</taxon>
        <taxon>Aspergillus</taxon>
        <taxon>Aspergillus subgen. Circumdati</taxon>
    </lineage>
</organism>
<gene>
    <name evidence="1" type="ORF">BO66DRAFT_461103</name>
</gene>